<dbReference type="PANTHER" id="PTHR18964">
    <property type="entry name" value="ROK (REPRESSOR, ORF, KINASE) FAMILY"/>
    <property type="match status" value="1"/>
</dbReference>
<accession>A0AA94HPK5</accession>
<evidence type="ECO:0000259" key="2">
    <source>
        <dbReference type="Pfam" id="PF09339"/>
    </source>
</evidence>
<dbReference type="InterPro" id="IPR000600">
    <property type="entry name" value="ROK"/>
</dbReference>
<dbReference type="SUPFAM" id="SSF46785">
    <property type="entry name" value="Winged helix' DNA-binding domain"/>
    <property type="match status" value="1"/>
</dbReference>
<dbReference type="InterPro" id="IPR036390">
    <property type="entry name" value="WH_DNA-bd_sf"/>
</dbReference>
<sequence length="399" mass="41225">MCLTACMRTSEIFDLLRDGRARTRSELARESGLARSSVALHIDTLMSVGYVAPVGDAASTGGRRASLFALNPSARLVVGVDVGATHVIVELADLGGTGIAASRAELDVAEGPEAVLGWIAEAVRSLVAQQQRSLDDVVAVGIGLPGPVEHATGRPISPPIMPGWHRFDVAEWLRERLGCPVLVDNDVNIMALGEQRTAWPDTEDLVLVKVATGIGAGIISGGRLQRGARGTAGDLGHVRVPGSTAPCRCGNEGCLEAVAAGPAIAARLRELGVHATSTGEVVALAAQGSLEAAQVLRDAGRAIGEVLAMVVNLVNPSVIVVGGRLAGAANELHAGISEVVYRRSLPLATEHLRIAASETKGDAGVRGAVVLAIEHALSPDVLDAELLALSRPDQPVVMR</sequence>
<dbReference type="Gene3D" id="3.30.420.40">
    <property type="match status" value="2"/>
</dbReference>
<comment type="similarity">
    <text evidence="1">Belongs to the ROK (NagC/XylR) family.</text>
</comment>
<comment type="caution">
    <text evidence="3">The sequence shown here is derived from an EMBL/GenBank/DDBJ whole genome shotgun (WGS) entry which is preliminary data.</text>
</comment>
<keyword evidence="4" id="KW-1185">Reference proteome</keyword>
<dbReference type="PANTHER" id="PTHR18964:SF173">
    <property type="entry name" value="GLUCOKINASE"/>
    <property type="match status" value="1"/>
</dbReference>
<dbReference type="GO" id="GO:0003677">
    <property type="term" value="F:DNA binding"/>
    <property type="evidence" value="ECO:0007669"/>
    <property type="project" value="InterPro"/>
</dbReference>
<organism evidence="3 4">
    <name type="scientific">Agrococcus baldri</name>
    <dbReference type="NCBI Taxonomy" id="153730"/>
    <lineage>
        <taxon>Bacteria</taxon>
        <taxon>Bacillati</taxon>
        <taxon>Actinomycetota</taxon>
        <taxon>Actinomycetes</taxon>
        <taxon>Micrococcales</taxon>
        <taxon>Microbacteriaceae</taxon>
        <taxon>Agrococcus</taxon>
    </lineage>
</organism>
<proteinExistence type="inferred from homology"/>
<dbReference type="SUPFAM" id="SSF53067">
    <property type="entry name" value="Actin-like ATPase domain"/>
    <property type="match status" value="1"/>
</dbReference>
<dbReference type="GO" id="GO:0006355">
    <property type="term" value="P:regulation of DNA-templated transcription"/>
    <property type="evidence" value="ECO:0007669"/>
    <property type="project" value="InterPro"/>
</dbReference>
<reference evidence="3 4" key="1">
    <citation type="submission" date="2016-10" db="EMBL/GenBank/DDBJ databases">
        <authorList>
            <person name="Varghese N."/>
            <person name="Submissions S."/>
        </authorList>
    </citation>
    <scope>NUCLEOTIDE SEQUENCE [LARGE SCALE GENOMIC DNA]</scope>
    <source>
        <strain evidence="3 4">IAM 15147</strain>
    </source>
</reference>
<name>A0AA94HPK5_9MICO</name>
<gene>
    <name evidence="3" type="ORF">SAMN04487783_2725</name>
</gene>
<dbReference type="Proteomes" id="UP000198506">
    <property type="component" value="Unassembled WGS sequence"/>
</dbReference>
<dbReference type="InterPro" id="IPR043129">
    <property type="entry name" value="ATPase_NBD"/>
</dbReference>
<evidence type="ECO:0000313" key="4">
    <source>
        <dbReference type="Proteomes" id="UP000198506"/>
    </source>
</evidence>
<dbReference type="PROSITE" id="PS01125">
    <property type="entry name" value="ROK"/>
    <property type="match status" value="1"/>
</dbReference>
<dbReference type="InterPro" id="IPR049874">
    <property type="entry name" value="ROK_cs"/>
</dbReference>
<dbReference type="InterPro" id="IPR036388">
    <property type="entry name" value="WH-like_DNA-bd_sf"/>
</dbReference>
<evidence type="ECO:0000256" key="1">
    <source>
        <dbReference type="ARBA" id="ARBA00006479"/>
    </source>
</evidence>
<dbReference type="InterPro" id="IPR005471">
    <property type="entry name" value="Tscrpt_reg_IclR_N"/>
</dbReference>
<dbReference type="Gene3D" id="1.10.10.10">
    <property type="entry name" value="Winged helix-like DNA-binding domain superfamily/Winged helix DNA-binding domain"/>
    <property type="match status" value="1"/>
</dbReference>
<protein>
    <submittedName>
        <fullName evidence="3">Glucokinase</fullName>
    </submittedName>
</protein>
<feature type="domain" description="HTH iclR-type" evidence="2">
    <location>
        <begin position="8"/>
        <end position="52"/>
    </location>
</feature>
<dbReference type="Pfam" id="PF00480">
    <property type="entry name" value="ROK"/>
    <property type="match status" value="1"/>
</dbReference>
<dbReference type="EMBL" id="FOZN01000004">
    <property type="protein sequence ID" value="SFS18742.1"/>
    <property type="molecule type" value="Genomic_DNA"/>
</dbReference>
<dbReference type="Pfam" id="PF09339">
    <property type="entry name" value="HTH_IclR"/>
    <property type="match status" value="1"/>
</dbReference>
<evidence type="ECO:0000313" key="3">
    <source>
        <dbReference type="EMBL" id="SFS18742.1"/>
    </source>
</evidence>
<dbReference type="AlphaFoldDB" id="A0AA94HPK5"/>